<proteinExistence type="predicted"/>
<evidence type="ECO:0000313" key="3">
    <source>
        <dbReference type="Proteomes" id="UP000324022"/>
    </source>
</evidence>
<accession>A0A5C3EKK5</accession>
<dbReference type="OrthoDB" id="60092at2759"/>
<organism evidence="2 3">
    <name type="scientific">Ustilago trichophora</name>
    <dbReference type="NCBI Taxonomy" id="86804"/>
    <lineage>
        <taxon>Eukaryota</taxon>
        <taxon>Fungi</taxon>
        <taxon>Dikarya</taxon>
        <taxon>Basidiomycota</taxon>
        <taxon>Ustilaginomycotina</taxon>
        <taxon>Ustilaginomycetes</taxon>
        <taxon>Ustilaginales</taxon>
        <taxon>Ustilaginaceae</taxon>
        <taxon>Ustilago</taxon>
    </lineage>
</organism>
<feature type="compositionally biased region" description="Low complexity" evidence="1">
    <location>
        <begin position="275"/>
        <end position="330"/>
    </location>
</feature>
<dbReference type="InterPro" id="IPR007268">
    <property type="entry name" value="Rad9/Ddc1"/>
</dbReference>
<feature type="compositionally biased region" description="Low complexity" evidence="1">
    <location>
        <begin position="473"/>
        <end position="484"/>
    </location>
</feature>
<evidence type="ECO:0000256" key="1">
    <source>
        <dbReference type="SAM" id="MobiDB-lite"/>
    </source>
</evidence>
<dbReference type="Pfam" id="PF04139">
    <property type="entry name" value="Rad9"/>
    <property type="match status" value="1"/>
</dbReference>
<dbReference type="Gene3D" id="3.70.10.10">
    <property type="match status" value="1"/>
</dbReference>
<keyword evidence="3" id="KW-1185">Reference proteome</keyword>
<protein>
    <submittedName>
        <fullName evidence="2">Related to DNA repair protein rad9</fullName>
    </submittedName>
</protein>
<sequence length="500" mass="53441">MNALISASDIKTFYSALHCLSRFSETFWLSCNSRNNGQAQIRLSAINPTNSAFCMFAFDPDFFLSVSTSDQKIECQIQLKTILSILRTRGRNVERLALSLTDTTPTCRFTLTLHCHHSIVKTHNLTYSPKRGLLPTADPNPPNFFCLNASTASEWLDHFLSSSRTGEITLLCTPDSCIARSKEEEIPEGRGQIRKSIATEVKIAVEEFKDYCVLDDVKLTFSLREFKATVALAESLGVPLEVNFSDGDEPLFVRLRVESAVAGEFVIATTRGDRTTAAGAGATAGEEGQTRGSAAPQQAQAAGIAASVASSSSARQTGSRSTSSSNNPQAVSLNTDTSSSSMLSHPAAAASSVNRTIPNQSTPLPANQPPRQSTQPPLQPPLPSHHRNDAEQGTESDEETQPLFFPGGESQVSLQPTPSSPSAPPEVTFVRPTPVAMGGDPAEFFAAQASSTQSTNGGGDDVKMASHQPGLVDSLGSDSDSDTSQRGENGAPRKRFKPLF</sequence>
<reference evidence="2 3" key="1">
    <citation type="submission" date="2018-03" db="EMBL/GenBank/DDBJ databases">
        <authorList>
            <person name="Guldener U."/>
        </authorList>
    </citation>
    <scope>NUCLEOTIDE SEQUENCE [LARGE SCALE GENOMIC DNA]</scope>
    <source>
        <strain evidence="2 3">NBRC100155</strain>
    </source>
</reference>
<dbReference type="GO" id="GO:0030896">
    <property type="term" value="C:checkpoint clamp complex"/>
    <property type="evidence" value="ECO:0007669"/>
    <property type="project" value="InterPro"/>
</dbReference>
<dbReference type="EMBL" id="OOIN01000036">
    <property type="protein sequence ID" value="SPO31068.1"/>
    <property type="molecule type" value="Genomic_DNA"/>
</dbReference>
<dbReference type="GO" id="GO:0071479">
    <property type="term" value="P:cellular response to ionizing radiation"/>
    <property type="evidence" value="ECO:0007669"/>
    <property type="project" value="TreeGrafter"/>
</dbReference>
<feature type="compositionally biased region" description="Polar residues" evidence="1">
    <location>
        <begin position="331"/>
        <end position="343"/>
    </location>
</feature>
<dbReference type="GO" id="GO:0031573">
    <property type="term" value="P:mitotic intra-S DNA damage checkpoint signaling"/>
    <property type="evidence" value="ECO:0007669"/>
    <property type="project" value="TreeGrafter"/>
</dbReference>
<dbReference type="Proteomes" id="UP000324022">
    <property type="component" value="Unassembled WGS sequence"/>
</dbReference>
<dbReference type="SUPFAM" id="SSF55979">
    <property type="entry name" value="DNA clamp"/>
    <property type="match status" value="1"/>
</dbReference>
<feature type="compositionally biased region" description="Polar residues" evidence="1">
    <location>
        <begin position="351"/>
        <end position="365"/>
    </location>
</feature>
<dbReference type="InterPro" id="IPR046938">
    <property type="entry name" value="DNA_clamp_sf"/>
</dbReference>
<dbReference type="PANTHER" id="PTHR15237:SF0">
    <property type="entry name" value="CELL CYCLE CHECKPOINT CONTROL PROTEIN"/>
    <property type="match status" value="1"/>
</dbReference>
<dbReference type="PANTHER" id="PTHR15237">
    <property type="entry name" value="DNA REPAIR PROTEIN RAD9"/>
    <property type="match status" value="1"/>
</dbReference>
<feature type="region of interest" description="Disordered" evidence="1">
    <location>
        <begin position="275"/>
        <end position="500"/>
    </location>
</feature>
<dbReference type="GO" id="GO:0000076">
    <property type="term" value="P:DNA replication checkpoint signaling"/>
    <property type="evidence" value="ECO:0007669"/>
    <property type="project" value="TreeGrafter"/>
</dbReference>
<dbReference type="AlphaFoldDB" id="A0A5C3EKK5"/>
<name>A0A5C3EKK5_9BASI</name>
<evidence type="ECO:0000313" key="2">
    <source>
        <dbReference type="EMBL" id="SPO31068.1"/>
    </source>
</evidence>
<dbReference type="GO" id="GO:0006281">
    <property type="term" value="P:DNA repair"/>
    <property type="evidence" value="ECO:0007669"/>
    <property type="project" value="TreeGrafter"/>
</dbReference>
<gene>
    <name evidence="2" type="ORF">UTRI_05293_B</name>
</gene>